<protein>
    <recommendedName>
        <fullName evidence="5">Peptidase S1 domain-containing protein</fullName>
    </recommendedName>
</protein>
<dbReference type="PROSITE" id="PS00135">
    <property type="entry name" value="TRYPSIN_SER"/>
    <property type="match status" value="1"/>
</dbReference>
<dbReference type="PANTHER" id="PTHR24276">
    <property type="entry name" value="POLYSERASE-RELATED"/>
    <property type="match status" value="1"/>
</dbReference>
<name>A0AAV5NUY6_9VIBR</name>
<dbReference type="GO" id="GO:0006508">
    <property type="term" value="P:proteolysis"/>
    <property type="evidence" value="ECO:0007669"/>
    <property type="project" value="UniProtKB-KW"/>
</dbReference>
<dbReference type="InterPro" id="IPR050430">
    <property type="entry name" value="Peptidase_S1"/>
</dbReference>
<dbReference type="InterPro" id="IPR001254">
    <property type="entry name" value="Trypsin_dom"/>
</dbReference>
<feature type="chain" id="PRO_5043988885" description="Peptidase S1 domain-containing protein" evidence="4">
    <location>
        <begin position="27"/>
        <end position="331"/>
    </location>
</feature>
<dbReference type="Proteomes" id="UP001156690">
    <property type="component" value="Unassembled WGS sequence"/>
</dbReference>
<evidence type="ECO:0000256" key="2">
    <source>
        <dbReference type="ARBA" id="ARBA00023157"/>
    </source>
</evidence>
<dbReference type="InterPro" id="IPR033116">
    <property type="entry name" value="TRYPSIN_SER"/>
</dbReference>
<dbReference type="PROSITE" id="PS00134">
    <property type="entry name" value="TRYPSIN_HIS"/>
    <property type="match status" value="1"/>
</dbReference>
<dbReference type="Gene3D" id="2.40.10.10">
    <property type="entry name" value="Trypsin-like serine proteases"/>
    <property type="match status" value="1"/>
</dbReference>
<feature type="signal peptide" evidence="4">
    <location>
        <begin position="1"/>
        <end position="26"/>
    </location>
</feature>
<keyword evidence="4" id="KW-0732">Signal</keyword>
<dbReference type="EMBL" id="BSNX01000055">
    <property type="protein sequence ID" value="GLQ74422.1"/>
    <property type="molecule type" value="Genomic_DNA"/>
</dbReference>
<dbReference type="InterPro" id="IPR001314">
    <property type="entry name" value="Peptidase_S1A"/>
</dbReference>
<organism evidence="6 7">
    <name type="scientific">Vibrio penaeicida</name>
    <dbReference type="NCBI Taxonomy" id="104609"/>
    <lineage>
        <taxon>Bacteria</taxon>
        <taxon>Pseudomonadati</taxon>
        <taxon>Pseudomonadota</taxon>
        <taxon>Gammaproteobacteria</taxon>
        <taxon>Vibrionales</taxon>
        <taxon>Vibrionaceae</taxon>
        <taxon>Vibrio</taxon>
    </lineage>
</organism>
<evidence type="ECO:0000313" key="7">
    <source>
        <dbReference type="Proteomes" id="UP001156690"/>
    </source>
</evidence>
<sequence length="331" mass="36464">MKKNSMLTYFVPIATITAVYSSQAHAVYNGVEVVPQDESYMVYLLGAGTTCSGALIAPNTVLTAAHCAFDNLNAHFLYSKNKDGTVNGESRKVVKAHSINHLYTFDDPRKYYDIAILELEGTPDHVEFLPVASGSIPLGAEVYPLGYSSGQLKKMPVPARVAATENSKAYYIEAYFSQCPNSPNYSNTYYNQPSVKGDEARCNYLEYAFENRREPISQTQYTISVENPSLPPSHPNYSLDESSGFVTKYGSTRGDSGGPLIFDGKIYGVASSVANIYSAPHNVATFYEGLGREGAYNWIVETVKDIQTRVTATSLSSEEKPEFRPIIFPDY</sequence>
<accession>A0AAV5NUY6</accession>
<evidence type="ECO:0000256" key="3">
    <source>
        <dbReference type="RuleBase" id="RU363034"/>
    </source>
</evidence>
<keyword evidence="3" id="KW-0378">Hydrolase</keyword>
<dbReference type="GO" id="GO:0004252">
    <property type="term" value="F:serine-type endopeptidase activity"/>
    <property type="evidence" value="ECO:0007669"/>
    <property type="project" value="InterPro"/>
</dbReference>
<dbReference type="SMART" id="SM00020">
    <property type="entry name" value="Tryp_SPc"/>
    <property type="match status" value="1"/>
</dbReference>
<dbReference type="InterPro" id="IPR018114">
    <property type="entry name" value="TRYPSIN_HIS"/>
</dbReference>
<keyword evidence="3" id="KW-0720">Serine protease</keyword>
<dbReference type="SUPFAM" id="SSF50494">
    <property type="entry name" value="Trypsin-like serine proteases"/>
    <property type="match status" value="1"/>
</dbReference>
<dbReference type="InterPro" id="IPR009003">
    <property type="entry name" value="Peptidase_S1_PA"/>
</dbReference>
<feature type="domain" description="Peptidase S1" evidence="5">
    <location>
        <begin position="27"/>
        <end position="304"/>
    </location>
</feature>
<reference evidence="7" key="1">
    <citation type="journal article" date="2019" name="Int. J. Syst. Evol. Microbiol.">
        <title>The Global Catalogue of Microorganisms (GCM) 10K type strain sequencing project: providing services to taxonomists for standard genome sequencing and annotation.</title>
        <authorList>
            <consortium name="The Broad Institute Genomics Platform"/>
            <consortium name="The Broad Institute Genome Sequencing Center for Infectious Disease"/>
            <person name="Wu L."/>
            <person name="Ma J."/>
        </authorList>
    </citation>
    <scope>NUCLEOTIDE SEQUENCE [LARGE SCALE GENOMIC DNA]</scope>
    <source>
        <strain evidence="7">NBRC 15640</strain>
    </source>
</reference>
<dbReference type="RefSeq" id="WP_126610246.1">
    <property type="nucleotide sequence ID" value="NZ_AP025145.1"/>
</dbReference>
<dbReference type="PANTHER" id="PTHR24276:SF98">
    <property type="entry name" value="FI18310P1-RELATED"/>
    <property type="match status" value="1"/>
</dbReference>
<evidence type="ECO:0000256" key="1">
    <source>
        <dbReference type="ARBA" id="ARBA00007664"/>
    </source>
</evidence>
<proteinExistence type="inferred from homology"/>
<keyword evidence="7" id="KW-1185">Reference proteome</keyword>
<dbReference type="InterPro" id="IPR043504">
    <property type="entry name" value="Peptidase_S1_PA_chymotrypsin"/>
</dbReference>
<dbReference type="Pfam" id="PF00089">
    <property type="entry name" value="Trypsin"/>
    <property type="match status" value="1"/>
</dbReference>
<dbReference type="PRINTS" id="PR00722">
    <property type="entry name" value="CHYMOTRYPSIN"/>
</dbReference>
<dbReference type="PROSITE" id="PS50240">
    <property type="entry name" value="TRYPSIN_DOM"/>
    <property type="match status" value="1"/>
</dbReference>
<keyword evidence="3" id="KW-0645">Protease</keyword>
<evidence type="ECO:0000313" key="6">
    <source>
        <dbReference type="EMBL" id="GLQ74422.1"/>
    </source>
</evidence>
<comment type="caution">
    <text evidence="6">The sequence shown here is derived from an EMBL/GenBank/DDBJ whole genome shotgun (WGS) entry which is preliminary data.</text>
</comment>
<evidence type="ECO:0000259" key="5">
    <source>
        <dbReference type="PROSITE" id="PS50240"/>
    </source>
</evidence>
<keyword evidence="2" id="KW-1015">Disulfide bond</keyword>
<comment type="similarity">
    <text evidence="1">Belongs to the peptidase S1 family.</text>
</comment>
<evidence type="ECO:0000256" key="4">
    <source>
        <dbReference type="SAM" id="SignalP"/>
    </source>
</evidence>
<gene>
    <name evidence="6" type="ORF">GCM10007932_37830</name>
</gene>
<dbReference type="AlphaFoldDB" id="A0AAV5NUY6"/>